<keyword evidence="8" id="KW-1003">Cell membrane</keyword>
<sequence>MKQRIVTAIIAASVFLPIVYIGNFPFILLVYLMASIALFEMMRMKQIPSISLPAIVSLFSLWVFLLPTEYESFPIHIDMAVKGKVFLFLVLLLLIITVISNNRYSFDEIGFLILSVLYTGIGFYYLMETRFTGLLFVFFSLFLIWATDSGAYFIGRAMGKRKLAPTISPNKTVEGAIGGIVFAIIVALSFYFFSDLQNGIDLIRLIILSIFMSVFGQLGDLVESALKRHYGVKDSGSILPGHGGILDRTDSWLFVMPLFQFLFTL</sequence>
<keyword evidence="16" id="KW-0594">Phospholipid biosynthesis</keyword>
<feature type="transmembrane region" description="Helical" evidence="19">
    <location>
        <begin position="85"/>
        <end position="102"/>
    </location>
</feature>
<dbReference type="GO" id="GO:0005886">
    <property type="term" value="C:plasma membrane"/>
    <property type="evidence" value="ECO:0007669"/>
    <property type="project" value="UniProtKB-SubCell"/>
</dbReference>
<comment type="catalytic activity">
    <reaction evidence="1 18">
        <text>a 1,2-diacyl-sn-glycero-3-phosphate + CTP + H(+) = a CDP-1,2-diacyl-sn-glycerol + diphosphate</text>
        <dbReference type="Rhea" id="RHEA:16229"/>
        <dbReference type="ChEBI" id="CHEBI:15378"/>
        <dbReference type="ChEBI" id="CHEBI:33019"/>
        <dbReference type="ChEBI" id="CHEBI:37563"/>
        <dbReference type="ChEBI" id="CHEBI:58332"/>
        <dbReference type="ChEBI" id="CHEBI:58608"/>
        <dbReference type="EC" id="2.7.7.41"/>
    </reaction>
</comment>
<feature type="transmembrane region" description="Helical" evidence="19">
    <location>
        <begin position="199"/>
        <end position="218"/>
    </location>
</feature>
<keyword evidence="13 19" id="KW-1133">Transmembrane helix</keyword>
<evidence type="ECO:0000313" key="20">
    <source>
        <dbReference type="EMBL" id="WAA10746.1"/>
    </source>
</evidence>
<keyword evidence="15 19" id="KW-0472">Membrane</keyword>
<keyword evidence="21" id="KW-1185">Reference proteome</keyword>
<evidence type="ECO:0000256" key="4">
    <source>
        <dbReference type="ARBA" id="ARBA00005189"/>
    </source>
</evidence>
<keyword evidence="14" id="KW-0443">Lipid metabolism</keyword>
<reference evidence="20" key="1">
    <citation type="submission" date="2022-09" db="EMBL/GenBank/DDBJ databases">
        <title>Complete Genomes of Fervidibacillus albus and Fervidibacillus halotolerans isolated from tidal flat sediments.</title>
        <authorList>
            <person name="Kwon K.K."/>
            <person name="Yang S.-H."/>
            <person name="Park M.J."/>
            <person name="Oh H.-M."/>
        </authorList>
    </citation>
    <scope>NUCLEOTIDE SEQUENCE</scope>
    <source>
        <strain evidence="20">MEBiC13591</strain>
    </source>
</reference>
<dbReference type="GO" id="GO:0016024">
    <property type="term" value="P:CDP-diacylglycerol biosynthetic process"/>
    <property type="evidence" value="ECO:0007669"/>
    <property type="project" value="TreeGrafter"/>
</dbReference>
<evidence type="ECO:0000313" key="21">
    <source>
        <dbReference type="Proteomes" id="UP001164718"/>
    </source>
</evidence>
<dbReference type="PROSITE" id="PS01315">
    <property type="entry name" value="CDS"/>
    <property type="match status" value="1"/>
</dbReference>
<evidence type="ECO:0000256" key="10">
    <source>
        <dbReference type="ARBA" id="ARBA00022679"/>
    </source>
</evidence>
<evidence type="ECO:0000256" key="13">
    <source>
        <dbReference type="ARBA" id="ARBA00022989"/>
    </source>
</evidence>
<evidence type="ECO:0000256" key="15">
    <source>
        <dbReference type="ARBA" id="ARBA00023136"/>
    </source>
</evidence>
<evidence type="ECO:0000256" key="6">
    <source>
        <dbReference type="ARBA" id="ARBA00012487"/>
    </source>
</evidence>
<keyword evidence="12 18" id="KW-0548">Nucleotidyltransferase</keyword>
<evidence type="ECO:0000256" key="18">
    <source>
        <dbReference type="RuleBase" id="RU003938"/>
    </source>
</evidence>
<evidence type="ECO:0000256" key="19">
    <source>
        <dbReference type="SAM" id="Phobius"/>
    </source>
</evidence>
<keyword evidence="17" id="KW-1208">Phospholipid metabolism</keyword>
<keyword evidence="11 18" id="KW-0812">Transmembrane</keyword>
<feature type="transmembrane region" description="Helical" evidence="19">
    <location>
        <begin position="175"/>
        <end position="193"/>
    </location>
</feature>
<feature type="transmembrane region" description="Helical" evidence="19">
    <location>
        <begin position="46"/>
        <end position="65"/>
    </location>
</feature>
<gene>
    <name evidence="20" type="ORF">OE104_05360</name>
</gene>
<evidence type="ECO:0000256" key="5">
    <source>
        <dbReference type="ARBA" id="ARBA00010185"/>
    </source>
</evidence>
<evidence type="ECO:0000256" key="3">
    <source>
        <dbReference type="ARBA" id="ARBA00005119"/>
    </source>
</evidence>
<feature type="transmembrane region" description="Helical" evidence="19">
    <location>
        <begin position="133"/>
        <end position="154"/>
    </location>
</feature>
<dbReference type="EMBL" id="CP106878">
    <property type="protein sequence ID" value="WAA10746.1"/>
    <property type="molecule type" value="Genomic_DNA"/>
</dbReference>
<name>A0A9E8LWC1_9BACI</name>
<feature type="transmembrane region" description="Helical" evidence="19">
    <location>
        <begin position="6"/>
        <end position="34"/>
    </location>
</feature>
<dbReference type="EC" id="2.7.7.41" evidence="6 18"/>
<feature type="transmembrane region" description="Helical" evidence="19">
    <location>
        <begin position="109"/>
        <end position="127"/>
    </location>
</feature>
<dbReference type="Pfam" id="PF01148">
    <property type="entry name" value="CTP_transf_1"/>
    <property type="match status" value="1"/>
</dbReference>
<evidence type="ECO:0000256" key="12">
    <source>
        <dbReference type="ARBA" id="ARBA00022695"/>
    </source>
</evidence>
<dbReference type="InterPro" id="IPR000374">
    <property type="entry name" value="PC_trans"/>
</dbReference>
<comment type="similarity">
    <text evidence="5 18">Belongs to the CDS family.</text>
</comment>
<evidence type="ECO:0000256" key="16">
    <source>
        <dbReference type="ARBA" id="ARBA00023209"/>
    </source>
</evidence>
<comment type="subcellular location">
    <subcellularLocation>
        <location evidence="2">Cell membrane</location>
        <topology evidence="2">Multi-pass membrane protein</topology>
    </subcellularLocation>
</comment>
<keyword evidence="9" id="KW-0444">Lipid biosynthesis</keyword>
<evidence type="ECO:0000256" key="11">
    <source>
        <dbReference type="ARBA" id="ARBA00022692"/>
    </source>
</evidence>
<dbReference type="Proteomes" id="UP001164718">
    <property type="component" value="Chromosome"/>
</dbReference>
<proteinExistence type="inferred from homology"/>
<dbReference type="PANTHER" id="PTHR46382:SF1">
    <property type="entry name" value="PHOSPHATIDATE CYTIDYLYLTRANSFERASE"/>
    <property type="match status" value="1"/>
</dbReference>
<evidence type="ECO:0000256" key="17">
    <source>
        <dbReference type="ARBA" id="ARBA00023264"/>
    </source>
</evidence>
<comment type="pathway">
    <text evidence="4">Lipid metabolism.</text>
</comment>
<accession>A0A9E8LWC1</accession>
<evidence type="ECO:0000256" key="7">
    <source>
        <dbReference type="ARBA" id="ARBA00019373"/>
    </source>
</evidence>
<dbReference type="PANTHER" id="PTHR46382">
    <property type="entry name" value="PHOSPHATIDATE CYTIDYLYLTRANSFERASE"/>
    <property type="match status" value="1"/>
</dbReference>
<comment type="pathway">
    <text evidence="3 18">Phospholipid metabolism; CDP-diacylglycerol biosynthesis; CDP-diacylglycerol from sn-glycerol 3-phosphate: step 3/3.</text>
</comment>
<evidence type="ECO:0000256" key="8">
    <source>
        <dbReference type="ARBA" id="ARBA00022475"/>
    </source>
</evidence>
<organism evidence="20 21">
    <name type="scientific">Fervidibacillus albus</name>
    <dbReference type="NCBI Taxonomy" id="2980026"/>
    <lineage>
        <taxon>Bacteria</taxon>
        <taxon>Bacillati</taxon>
        <taxon>Bacillota</taxon>
        <taxon>Bacilli</taxon>
        <taxon>Bacillales</taxon>
        <taxon>Bacillaceae</taxon>
        <taxon>Fervidibacillus</taxon>
    </lineage>
</organism>
<dbReference type="RefSeq" id="WP_275418547.1">
    <property type="nucleotide sequence ID" value="NZ_CP106878.1"/>
</dbReference>
<dbReference type="GO" id="GO:0004605">
    <property type="term" value="F:phosphatidate cytidylyltransferase activity"/>
    <property type="evidence" value="ECO:0007669"/>
    <property type="project" value="UniProtKB-EC"/>
</dbReference>
<evidence type="ECO:0000256" key="9">
    <source>
        <dbReference type="ARBA" id="ARBA00022516"/>
    </source>
</evidence>
<evidence type="ECO:0000256" key="14">
    <source>
        <dbReference type="ARBA" id="ARBA00023098"/>
    </source>
</evidence>
<evidence type="ECO:0000256" key="1">
    <source>
        <dbReference type="ARBA" id="ARBA00001698"/>
    </source>
</evidence>
<keyword evidence="10 18" id="KW-0808">Transferase</keyword>
<dbReference type="AlphaFoldDB" id="A0A9E8LWC1"/>
<evidence type="ECO:0000256" key="2">
    <source>
        <dbReference type="ARBA" id="ARBA00004651"/>
    </source>
</evidence>
<dbReference type="KEGG" id="faf:OE104_05360"/>
<protein>
    <recommendedName>
        <fullName evidence="7 18">Phosphatidate cytidylyltransferase</fullName>
        <ecNumber evidence="6 18">2.7.7.41</ecNumber>
    </recommendedName>
</protein>